<dbReference type="OrthoDB" id="9805474at2"/>
<evidence type="ECO:0000259" key="4">
    <source>
        <dbReference type="PROSITE" id="PS50887"/>
    </source>
</evidence>
<dbReference type="GO" id="GO:1902201">
    <property type="term" value="P:negative regulation of bacterial-type flagellum-dependent cell motility"/>
    <property type="evidence" value="ECO:0007669"/>
    <property type="project" value="TreeGrafter"/>
</dbReference>
<proteinExistence type="predicted"/>
<comment type="catalytic activity">
    <reaction evidence="2">
        <text>2 GTP = 3',3'-c-di-GMP + 2 diphosphate</text>
        <dbReference type="Rhea" id="RHEA:24898"/>
        <dbReference type="ChEBI" id="CHEBI:33019"/>
        <dbReference type="ChEBI" id="CHEBI:37565"/>
        <dbReference type="ChEBI" id="CHEBI:58805"/>
        <dbReference type="EC" id="2.7.7.65"/>
    </reaction>
</comment>
<dbReference type="NCBIfam" id="TIGR00229">
    <property type="entry name" value="sensory_box"/>
    <property type="match status" value="1"/>
</dbReference>
<comment type="caution">
    <text evidence="5">The sequence shown here is derived from an EMBL/GenBank/DDBJ whole genome shotgun (WGS) entry which is preliminary data.</text>
</comment>
<dbReference type="GO" id="GO:0043709">
    <property type="term" value="P:cell adhesion involved in single-species biofilm formation"/>
    <property type="evidence" value="ECO:0007669"/>
    <property type="project" value="TreeGrafter"/>
</dbReference>
<dbReference type="PANTHER" id="PTHR45138:SF9">
    <property type="entry name" value="DIGUANYLATE CYCLASE DGCM-RELATED"/>
    <property type="match status" value="1"/>
</dbReference>
<dbReference type="InterPro" id="IPR035965">
    <property type="entry name" value="PAS-like_dom_sf"/>
</dbReference>
<dbReference type="Gene3D" id="3.30.70.270">
    <property type="match status" value="1"/>
</dbReference>
<dbReference type="PROSITE" id="PS50112">
    <property type="entry name" value="PAS"/>
    <property type="match status" value="1"/>
</dbReference>
<dbReference type="SMART" id="SM00267">
    <property type="entry name" value="GGDEF"/>
    <property type="match status" value="1"/>
</dbReference>
<feature type="domain" description="PAS" evidence="3">
    <location>
        <begin position="5"/>
        <end position="75"/>
    </location>
</feature>
<dbReference type="Pfam" id="PF08447">
    <property type="entry name" value="PAS_3"/>
    <property type="match status" value="1"/>
</dbReference>
<dbReference type="InterPro" id="IPR000160">
    <property type="entry name" value="GGDEF_dom"/>
</dbReference>
<dbReference type="SUPFAM" id="SSF55785">
    <property type="entry name" value="PYP-like sensor domain (PAS domain)"/>
    <property type="match status" value="1"/>
</dbReference>
<dbReference type="Proteomes" id="UP000265798">
    <property type="component" value="Unassembled WGS sequence"/>
</dbReference>
<protein>
    <recommendedName>
        <fullName evidence="1">diguanylate cyclase</fullName>
        <ecNumber evidence="1">2.7.7.65</ecNumber>
    </recommendedName>
</protein>
<dbReference type="FunFam" id="3.30.70.270:FF:000001">
    <property type="entry name" value="Diguanylate cyclase domain protein"/>
    <property type="match status" value="1"/>
</dbReference>
<dbReference type="Pfam" id="PF00990">
    <property type="entry name" value="GGDEF"/>
    <property type="match status" value="1"/>
</dbReference>
<organism evidence="5 6">
    <name type="scientific">Leptospira stimsonii</name>
    <dbReference type="NCBI Taxonomy" id="2202203"/>
    <lineage>
        <taxon>Bacteria</taxon>
        <taxon>Pseudomonadati</taxon>
        <taxon>Spirochaetota</taxon>
        <taxon>Spirochaetia</taxon>
        <taxon>Leptospirales</taxon>
        <taxon>Leptospiraceae</taxon>
        <taxon>Leptospira</taxon>
    </lineage>
</organism>
<dbReference type="InterPro" id="IPR000014">
    <property type="entry name" value="PAS"/>
</dbReference>
<gene>
    <name evidence="5" type="ORF">DLM75_22390</name>
</gene>
<evidence type="ECO:0000256" key="2">
    <source>
        <dbReference type="ARBA" id="ARBA00034247"/>
    </source>
</evidence>
<dbReference type="CDD" id="cd00130">
    <property type="entry name" value="PAS"/>
    <property type="match status" value="1"/>
</dbReference>
<evidence type="ECO:0000256" key="1">
    <source>
        <dbReference type="ARBA" id="ARBA00012528"/>
    </source>
</evidence>
<dbReference type="GO" id="GO:0005886">
    <property type="term" value="C:plasma membrane"/>
    <property type="evidence" value="ECO:0007669"/>
    <property type="project" value="TreeGrafter"/>
</dbReference>
<dbReference type="PROSITE" id="PS50887">
    <property type="entry name" value="GGDEF"/>
    <property type="match status" value="1"/>
</dbReference>
<name>A0A396YRH0_9LEPT</name>
<dbReference type="SMART" id="SM00091">
    <property type="entry name" value="PAS"/>
    <property type="match status" value="1"/>
</dbReference>
<dbReference type="Gene3D" id="3.30.450.20">
    <property type="entry name" value="PAS domain"/>
    <property type="match status" value="1"/>
</dbReference>
<dbReference type="CDD" id="cd01949">
    <property type="entry name" value="GGDEF"/>
    <property type="match status" value="1"/>
</dbReference>
<dbReference type="PANTHER" id="PTHR45138">
    <property type="entry name" value="REGULATORY COMPONENTS OF SENSORY TRANSDUCTION SYSTEM"/>
    <property type="match status" value="1"/>
</dbReference>
<dbReference type="InterPro" id="IPR029787">
    <property type="entry name" value="Nucleotide_cyclase"/>
</dbReference>
<evidence type="ECO:0000259" key="3">
    <source>
        <dbReference type="PROSITE" id="PS50112"/>
    </source>
</evidence>
<sequence>MNFEHEYNLEKFVNNSLDLISIQRLDGTVIQVNPSFERILGWSEKDLLGSNPFHLLHPDDLDSTLKEIEKLNQGIPTLAFQNRFRCSDGSYKFFAWTCYPDLNEGLLYTSGRDITDLVESNRKISQLAAELKEANNRLFEQASTDPLTKLKNRRAFNEALHYLIHLTLKQESQISLMMIDADHFKAFNDQFGHPEGDQVLIQLASLLLEKAGREDIVGRFGGEEFIVALPNTSAESALGIAETFLHAVREFPWEKRKITISIGISTFPFDSSSFGEKMDLQKLLIANADKALYHSKVNGRNRVTHYSFLDPKEILPCPQTNPKNSLPD</sequence>
<dbReference type="EC" id="2.7.7.65" evidence="1"/>
<reference evidence="6" key="1">
    <citation type="submission" date="2018-05" db="EMBL/GenBank/DDBJ databases">
        <title>Leptospira yasudae sp. nov. and Leptospira stimsonii sp. nov., two pathogenic species of the genus Leptospira isolated from environmental sources.</title>
        <authorList>
            <person name="Casanovas-Massana A."/>
            <person name="Hamond C."/>
            <person name="Santos L.A."/>
            <person name="Hacker K.P."/>
            <person name="Balassiano I."/>
            <person name="Medeiros M.A."/>
            <person name="Reis M.G."/>
            <person name="Ko A.I."/>
            <person name="Wunder E.A."/>
        </authorList>
    </citation>
    <scope>NUCLEOTIDE SEQUENCE [LARGE SCALE GENOMIC DNA]</scope>
    <source>
        <strain evidence="6">Yale</strain>
    </source>
</reference>
<accession>A0A396YRH0</accession>
<dbReference type="InterPro" id="IPR013655">
    <property type="entry name" value="PAS_fold_3"/>
</dbReference>
<evidence type="ECO:0000313" key="5">
    <source>
        <dbReference type="EMBL" id="RHX84633.1"/>
    </source>
</evidence>
<dbReference type="NCBIfam" id="TIGR00254">
    <property type="entry name" value="GGDEF"/>
    <property type="match status" value="1"/>
</dbReference>
<dbReference type="EMBL" id="QHCT01000012">
    <property type="protein sequence ID" value="RHX84633.1"/>
    <property type="molecule type" value="Genomic_DNA"/>
</dbReference>
<feature type="domain" description="GGDEF" evidence="4">
    <location>
        <begin position="172"/>
        <end position="308"/>
    </location>
</feature>
<dbReference type="GO" id="GO:0052621">
    <property type="term" value="F:diguanylate cyclase activity"/>
    <property type="evidence" value="ECO:0007669"/>
    <property type="project" value="UniProtKB-EC"/>
</dbReference>
<evidence type="ECO:0000313" key="6">
    <source>
        <dbReference type="Proteomes" id="UP000265798"/>
    </source>
</evidence>
<dbReference type="SUPFAM" id="SSF55073">
    <property type="entry name" value="Nucleotide cyclase"/>
    <property type="match status" value="1"/>
</dbReference>
<dbReference type="InterPro" id="IPR050469">
    <property type="entry name" value="Diguanylate_Cyclase"/>
</dbReference>
<dbReference type="InterPro" id="IPR043128">
    <property type="entry name" value="Rev_trsase/Diguanyl_cyclase"/>
</dbReference>
<dbReference type="AlphaFoldDB" id="A0A396YRH0"/>
<dbReference type="RefSeq" id="WP_118970741.1">
    <property type="nucleotide sequence ID" value="NZ_QHCT01000012.1"/>
</dbReference>